<dbReference type="PANTHER" id="PTHR11552">
    <property type="entry name" value="GLUCOSE-METHANOL-CHOLINE GMC OXIDOREDUCTASE"/>
    <property type="match status" value="1"/>
</dbReference>
<feature type="binding site" evidence="3">
    <location>
        <position position="126"/>
    </location>
    <ligand>
        <name>FAD</name>
        <dbReference type="ChEBI" id="CHEBI:57692"/>
    </ligand>
</feature>
<accession>A0AAE0U787</accession>
<evidence type="ECO:0000259" key="6">
    <source>
        <dbReference type="PROSITE" id="PS00623"/>
    </source>
</evidence>
<proteinExistence type="inferred from homology"/>
<evidence type="ECO:0000313" key="9">
    <source>
        <dbReference type="Proteomes" id="UP001285441"/>
    </source>
</evidence>
<dbReference type="SUPFAM" id="SSF54373">
    <property type="entry name" value="FAD-linked reductases, C-terminal domain"/>
    <property type="match status" value="1"/>
</dbReference>
<dbReference type="Proteomes" id="UP001285441">
    <property type="component" value="Unassembled WGS sequence"/>
</dbReference>
<dbReference type="InterPro" id="IPR007867">
    <property type="entry name" value="GMC_OxRtase_C"/>
</dbReference>
<evidence type="ECO:0000256" key="3">
    <source>
        <dbReference type="PIRSR" id="PIRSR000137-2"/>
    </source>
</evidence>
<dbReference type="Gene3D" id="3.30.560.10">
    <property type="entry name" value="Glucose Oxidase, domain 3"/>
    <property type="match status" value="1"/>
</dbReference>
<evidence type="ECO:0000256" key="1">
    <source>
        <dbReference type="ARBA" id="ARBA00010790"/>
    </source>
</evidence>
<dbReference type="InterPro" id="IPR036188">
    <property type="entry name" value="FAD/NAD-bd_sf"/>
</dbReference>
<dbReference type="PIRSF" id="PIRSF000137">
    <property type="entry name" value="Alcohol_oxidase"/>
    <property type="match status" value="1"/>
</dbReference>
<organism evidence="8 9">
    <name type="scientific">Podospora didyma</name>
    <dbReference type="NCBI Taxonomy" id="330526"/>
    <lineage>
        <taxon>Eukaryota</taxon>
        <taxon>Fungi</taxon>
        <taxon>Dikarya</taxon>
        <taxon>Ascomycota</taxon>
        <taxon>Pezizomycotina</taxon>
        <taxon>Sordariomycetes</taxon>
        <taxon>Sordariomycetidae</taxon>
        <taxon>Sordariales</taxon>
        <taxon>Podosporaceae</taxon>
        <taxon>Podospora</taxon>
    </lineage>
</organism>
<keyword evidence="3 4" id="KW-0274">FAD</keyword>
<feature type="binding site" evidence="3">
    <location>
        <begin position="562"/>
        <end position="563"/>
    </location>
    <ligand>
        <name>FAD</name>
        <dbReference type="ChEBI" id="CHEBI:57692"/>
    </ligand>
</feature>
<name>A0AAE0U787_9PEZI</name>
<feature type="active site" description="Proton donor" evidence="2">
    <location>
        <position position="563"/>
    </location>
</feature>
<dbReference type="InterPro" id="IPR000172">
    <property type="entry name" value="GMC_OxRdtase_N"/>
</dbReference>
<dbReference type="GO" id="GO:0016614">
    <property type="term" value="F:oxidoreductase activity, acting on CH-OH group of donors"/>
    <property type="evidence" value="ECO:0007669"/>
    <property type="project" value="InterPro"/>
</dbReference>
<feature type="domain" description="Glucose-methanol-choline oxidoreductase N-terminal" evidence="7">
    <location>
        <begin position="302"/>
        <end position="316"/>
    </location>
</feature>
<keyword evidence="5" id="KW-0732">Signal</keyword>
<dbReference type="EMBL" id="JAULSW010000001">
    <property type="protein sequence ID" value="KAK3393548.1"/>
    <property type="molecule type" value="Genomic_DNA"/>
</dbReference>
<dbReference type="GO" id="GO:0050660">
    <property type="term" value="F:flavin adenine dinucleotide binding"/>
    <property type="evidence" value="ECO:0007669"/>
    <property type="project" value="InterPro"/>
</dbReference>
<feature type="active site" description="Proton acceptor" evidence="2">
    <location>
        <position position="606"/>
    </location>
</feature>
<feature type="non-terminal residue" evidence="8">
    <location>
        <position position="1"/>
    </location>
</feature>
<dbReference type="PROSITE" id="PS00623">
    <property type="entry name" value="GMC_OXRED_1"/>
    <property type="match status" value="1"/>
</dbReference>
<protein>
    <submittedName>
        <fullName evidence="8">GMC oxidoreductase</fullName>
    </submittedName>
</protein>
<evidence type="ECO:0000259" key="7">
    <source>
        <dbReference type="PROSITE" id="PS00624"/>
    </source>
</evidence>
<dbReference type="SUPFAM" id="SSF51905">
    <property type="entry name" value="FAD/NAD(P)-binding domain"/>
    <property type="match status" value="1"/>
</dbReference>
<sequence length="623" mass="66674">MKFTMMTTCFRRFLVLLSLGPIKLAVAFPGPGEIFGQYGENVGVEYDFIVVGGGTAGTALATRLSQGLPHASILLVEAGPAAPGEERINIPGMAGSTLGTVYDWNFTTVPQPATKNRVWAANRGKVLGGSSALNFMGWNRASAPEYDWAGLGNVGWSWDTMSAAMKRSETFTPSPYYGFPGIARGYSGPVNTSINRIIPSYQPSWIPTLNNLGVSLNQESLGGELLGVMYQPSSIDSVIYNRSYAANSYLPHAGKNLKVLTNTRVAKINLKKSSGRVKVATGITLESGVVLSAREEVILSAGTFQSPGLLELSGIGRKSVLSAANISQIIDLAGVGENIQDHVAAAIAFQLKDNHTSIDELQVNATYSAEQLALWRAGKVSYYDSAFNAYAYVNWKQISSTASRSLQSLARSLFAKSGSVSQRHVLSWLENNPKVPQIEVVVANSYFGSKGYPPVGSPLYGKNFISIAVSILHPFSQGSIHVASANISDTPVLDPKYMSNEYDIQAAIEGLKYARKIANTVPLRDVFVAEYEPGTALVPDTPGTTSDAQYRDYVLNATTSIWHPVGSCAMLPRKDGGVVSPALRVYGTANLRVADASVIPVIISAHTQTAVYGIAERAAELII</sequence>
<dbReference type="Pfam" id="PF05199">
    <property type="entry name" value="GMC_oxred_C"/>
    <property type="match status" value="1"/>
</dbReference>
<gene>
    <name evidence="8" type="ORF">B0H63DRAFT_406765</name>
</gene>
<dbReference type="Pfam" id="PF00732">
    <property type="entry name" value="GMC_oxred_N"/>
    <property type="match status" value="1"/>
</dbReference>
<keyword evidence="4" id="KW-0285">Flavoprotein</keyword>
<reference evidence="8" key="1">
    <citation type="journal article" date="2023" name="Mol. Phylogenet. Evol.">
        <title>Genome-scale phylogeny and comparative genomics of the fungal order Sordariales.</title>
        <authorList>
            <person name="Hensen N."/>
            <person name="Bonometti L."/>
            <person name="Westerberg I."/>
            <person name="Brannstrom I.O."/>
            <person name="Guillou S."/>
            <person name="Cros-Aarteil S."/>
            <person name="Calhoun S."/>
            <person name="Haridas S."/>
            <person name="Kuo A."/>
            <person name="Mondo S."/>
            <person name="Pangilinan J."/>
            <person name="Riley R."/>
            <person name="LaButti K."/>
            <person name="Andreopoulos B."/>
            <person name="Lipzen A."/>
            <person name="Chen C."/>
            <person name="Yan M."/>
            <person name="Daum C."/>
            <person name="Ng V."/>
            <person name="Clum A."/>
            <person name="Steindorff A."/>
            <person name="Ohm R.A."/>
            <person name="Martin F."/>
            <person name="Silar P."/>
            <person name="Natvig D.O."/>
            <person name="Lalanne C."/>
            <person name="Gautier V."/>
            <person name="Ament-Velasquez S.L."/>
            <person name="Kruys A."/>
            <person name="Hutchinson M.I."/>
            <person name="Powell A.J."/>
            <person name="Barry K."/>
            <person name="Miller A.N."/>
            <person name="Grigoriev I.V."/>
            <person name="Debuchy R."/>
            <person name="Gladieux P."/>
            <person name="Hiltunen Thoren M."/>
            <person name="Johannesson H."/>
        </authorList>
    </citation>
    <scope>NUCLEOTIDE SEQUENCE</scope>
    <source>
        <strain evidence="8">CBS 232.78</strain>
    </source>
</reference>
<keyword evidence="9" id="KW-1185">Reference proteome</keyword>
<evidence type="ECO:0000256" key="4">
    <source>
        <dbReference type="RuleBase" id="RU003968"/>
    </source>
</evidence>
<comment type="cofactor">
    <cofactor evidence="3">
        <name>FAD</name>
        <dbReference type="ChEBI" id="CHEBI:57692"/>
    </cofactor>
</comment>
<dbReference type="InterPro" id="IPR012132">
    <property type="entry name" value="GMC_OxRdtase"/>
</dbReference>
<comment type="similarity">
    <text evidence="1 4">Belongs to the GMC oxidoreductase family.</text>
</comment>
<comment type="caution">
    <text evidence="8">The sequence shown here is derived from an EMBL/GenBank/DDBJ whole genome shotgun (WGS) entry which is preliminary data.</text>
</comment>
<feature type="binding site" evidence="3">
    <location>
        <position position="265"/>
    </location>
    <ligand>
        <name>FAD</name>
        <dbReference type="ChEBI" id="CHEBI:57692"/>
    </ligand>
</feature>
<dbReference type="Gene3D" id="3.50.50.60">
    <property type="entry name" value="FAD/NAD(P)-binding domain"/>
    <property type="match status" value="1"/>
</dbReference>
<feature type="chain" id="PRO_5042041233" evidence="5">
    <location>
        <begin position="28"/>
        <end position="623"/>
    </location>
</feature>
<feature type="domain" description="Glucose-methanol-choline oxidoreductase N-terminal" evidence="6">
    <location>
        <begin position="124"/>
        <end position="147"/>
    </location>
</feature>
<evidence type="ECO:0000256" key="5">
    <source>
        <dbReference type="SAM" id="SignalP"/>
    </source>
</evidence>
<dbReference type="PROSITE" id="PS00624">
    <property type="entry name" value="GMC_OXRED_2"/>
    <property type="match status" value="1"/>
</dbReference>
<reference evidence="8" key="2">
    <citation type="submission" date="2023-06" db="EMBL/GenBank/DDBJ databases">
        <authorList>
            <consortium name="Lawrence Berkeley National Laboratory"/>
            <person name="Haridas S."/>
            <person name="Hensen N."/>
            <person name="Bonometti L."/>
            <person name="Westerberg I."/>
            <person name="Brannstrom I.O."/>
            <person name="Guillou S."/>
            <person name="Cros-Aarteil S."/>
            <person name="Calhoun S."/>
            <person name="Kuo A."/>
            <person name="Mondo S."/>
            <person name="Pangilinan J."/>
            <person name="Riley R."/>
            <person name="LaButti K."/>
            <person name="Andreopoulos B."/>
            <person name="Lipzen A."/>
            <person name="Chen C."/>
            <person name="Yanf M."/>
            <person name="Daum C."/>
            <person name="Ng V."/>
            <person name="Clum A."/>
            <person name="Steindorff A."/>
            <person name="Ohm R."/>
            <person name="Martin F."/>
            <person name="Silar P."/>
            <person name="Natvig D."/>
            <person name="Lalanne C."/>
            <person name="Gautier V."/>
            <person name="Ament-velasquez S.L."/>
            <person name="Kruys A."/>
            <person name="Hutchinson M.I."/>
            <person name="Powell A.J."/>
            <person name="Barry K."/>
            <person name="Miller A.N."/>
            <person name="Grigoriev I.V."/>
            <person name="Debuchy R."/>
            <person name="Gladieux P."/>
            <person name="Thoren M.H."/>
            <person name="Johannesson H."/>
        </authorList>
    </citation>
    <scope>NUCLEOTIDE SEQUENCE</scope>
    <source>
        <strain evidence="8">CBS 232.78</strain>
    </source>
</reference>
<evidence type="ECO:0000256" key="2">
    <source>
        <dbReference type="PIRSR" id="PIRSR000137-1"/>
    </source>
</evidence>
<dbReference type="PANTHER" id="PTHR11552:SF115">
    <property type="entry name" value="DEHYDROGENASE XPTC-RELATED"/>
    <property type="match status" value="1"/>
</dbReference>
<feature type="signal peptide" evidence="5">
    <location>
        <begin position="1"/>
        <end position="27"/>
    </location>
</feature>
<dbReference type="GO" id="GO:0044550">
    <property type="term" value="P:secondary metabolite biosynthetic process"/>
    <property type="evidence" value="ECO:0007669"/>
    <property type="project" value="TreeGrafter"/>
</dbReference>
<evidence type="ECO:0000313" key="8">
    <source>
        <dbReference type="EMBL" id="KAK3393548.1"/>
    </source>
</evidence>
<dbReference type="AlphaFoldDB" id="A0AAE0U787"/>